<keyword evidence="5 13" id="KW-0436">Ligase</keyword>
<dbReference type="Gene3D" id="3.90.600.10">
    <property type="entry name" value="Phosphoribosylglycinamide synthetase, C-terminal domain"/>
    <property type="match status" value="1"/>
</dbReference>
<keyword evidence="17" id="KW-1185">Reference proteome</keyword>
<dbReference type="GO" id="GO:0004637">
    <property type="term" value="F:phosphoribosylamine-glycine ligase activity"/>
    <property type="evidence" value="ECO:0007669"/>
    <property type="project" value="UniProtKB-EC"/>
</dbReference>
<evidence type="ECO:0000256" key="10">
    <source>
        <dbReference type="ARBA" id="ARBA00038345"/>
    </source>
</evidence>
<dbReference type="Pfam" id="PF02843">
    <property type="entry name" value="GARS_C"/>
    <property type="match status" value="1"/>
</dbReference>
<dbReference type="SMART" id="SM01209">
    <property type="entry name" value="GARS_A"/>
    <property type="match status" value="1"/>
</dbReference>
<dbReference type="PROSITE" id="PS50975">
    <property type="entry name" value="ATP_GRASP"/>
    <property type="match status" value="1"/>
</dbReference>
<comment type="caution">
    <text evidence="16">The sequence shown here is derived from an EMBL/GenBank/DDBJ whole genome shotgun (WGS) entry which is preliminary data.</text>
</comment>
<comment type="cofactor">
    <cofactor evidence="2">
        <name>Mg(2+)</name>
        <dbReference type="ChEBI" id="CHEBI:18420"/>
    </cofactor>
</comment>
<evidence type="ECO:0000256" key="6">
    <source>
        <dbReference type="ARBA" id="ARBA00022741"/>
    </source>
</evidence>
<comment type="similarity">
    <text evidence="10 13">Belongs to the GARS family.</text>
</comment>
<reference evidence="17" key="1">
    <citation type="journal article" date="2019" name="Int. J. Syst. Evol. Microbiol.">
        <title>The Global Catalogue of Microorganisms (GCM) 10K type strain sequencing project: providing services to taxonomists for standard genome sequencing and annotation.</title>
        <authorList>
            <consortium name="The Broad Institute Genomics Platform"/>
            <consortium name="The Broad Institute Genome Sequencing Center for Infectious Disease"/>
            <person name="Wu L."/>
            <person name="Ma J."/>
        </authorList>
    </citation>
    <scope>NUCLEOTIDE SEQUENCE [LARGE SCALE GENOMIC DNA]</scope>
    <source>
        <strain evidence="17">CCM 9110</strain>
    </source>
</reference>
<dbReference type="Gene3D" id="3.40.50.20">
    <property type="match status" value="1"/>
</dbReference>
<evidence type="ECO:0000256" key="14">
    <source>
        <dbReference type="PROSITE-ProRule" id="PRU00409"/>
    </source>
</evidence>
<comment type="cofactor">
    <cofactor evidence="1">
        <name>Mn(2+)</name>
        <dbReference type="ChEBI" id="CHEBI:29035"/>
    </cofactor>
</comment>
<comment type="catalytic activity">
    <reaction evidence="13">
        <text>5-phospho-beta-D-ribosylamine + glycine + ATP = N(1)-(5-phospho-beta-D-ribosyl)glycinamide + ADP + phosphate + H(+)</text>
        <dbReference type="Rhea" id="RHEA:17453"/>
        <dbReference type="ChEBI" id="CHEBI:15378"/>
        <dbReference type="ChEBI" id="CHEBI:30616"/>
        <dbReference type="ChEBI" id="CHEBI:43474"/>
        <dbReference type="ChEBI" id="CHEBI:57305"/>
        <dbReference type="ChEBI" id="CHEBI:58681"/>
        <dbReference type="ChEBI" id="CHEBI:143788"/>
        <dbReference type="ChEBI" id="CHEBI:456216"/>
        <dbReference type="EC" id="6.3.4.13"/>
    </reaction>
</comment>
<dbReference type="InterPro" id="IPR000115">
    <property type="entry name" value="PRibGlycinamide_synth"/>
</dbReference>
<dbReference type="EMBL" id="JBHTOA010000031">
    <property type="protein sequence ID" value="MFD1399319.1"/>
    <property type="molecule type" value="Genomic_DNA"/>
</dbReference>
<gene>
    <name evidence="13 16" type="primary">purD</name>
    <name evidence="16" type="ORF">ACFQ41_08345</name>
</gene>
<evidence type="ECO:0000256" key="11">
    <source>
        <dbReference type="ARBA" id="ARBA00042242"/>
    </source>
</evidence>
<dbReference type="PROSITE" id="PS00184">
    <property type="entry name" value="GARS"/>
    <property type="match status" value="1"/>
</dbReference>
<sequence length="409" mass="42041">MAKVLIIGSGARESALGQAFLSSRQVTAVYVAPGNAGMPLLGLTPVAITEEQTAALVAFAAGVDLTFVGPEQPLAAGLVDAFQAAGRPVFGPTQKVAQLESSKQFAKAFMAAHHLPTAAVKVAHSQREAIATAAMMSLPLVIKVDGLAAGKGVTIATNPETVQATLASLYAANAQAPVLLEEYLSGQEASVLAMFNGTKRVLFPLAQDHKRRFAGDTGPNTGGMGAISPAPQFSTAQQAQAAALVDQTLAGMVADGLTSTGVLYVGLMFTSHGPKILEYNLRFGDPETQVLLPQVTNDFYQLTLDLLAGQAPALTLNGQTYCGVVAVNPAYPQSGPALPLVVPTADQCGYWIPAGVAKQGDALVSHGGRIFTVIGSGADLAAAQREAYARMAPLQGPLAVRDDIGAKGL</sequence>
<comment type="pathway">
    <text evidence="3 13">Purine metabolism; IMP biosynthesis via de novo pathway; N(1)-(5-phospho-D-ribosyl)glycinamide from 5-phospho-alpha-D-ribose 1-diphosphate: step 2/2.</text>
</comment>
<evidence type="ECO:0000256" key="13">
    <source>
        <dbReference type="HAMAP-Rule" id="MF_00138"/>
    </source>
</evidence>
<evidence type="ECO:0000256" key="8">
    <source>
        <dbReference type="ARBA" id="ARBA00022840"/>
    </source>
</evidence>
<dbReference type="Gene3D" id="3.30.470.20">
    <property type="entry name" value="ATP-grasp fold, B domain"/>
    <property type="match status" value="1"/>
</dbReference>
<dbReference type="InterPro" id="IPR020560">
    <property type="entry name" value="PRibGlycinamide_synth_C-dom"/>
</dbReference>
<evidence type="ECO:0000256" key="4">
    <source>
        <dbReference type="ARBA" id="ARBA00013255"/>
    </source>
</evidence>
<name>A0ABW4BFN2_9LACO</name>
<evidence type="ECO:0000313" key="16">
    <source>
        <dbReference type="EMBL" id="MFD1399319.1"/>
    </source>
</evidence>
<dbReference type="SUPFAM" id="SSF52440">
    <property type="entry name" value="PreATP-grasp domain"/>
    <property type="match status" value="1"/>
</dbReference>
<dbReference type="NCBIfam" id="TIGR00877">
    <property type="entry name" value="purD"/>
    <property type="match status" value="1"/>
</dbReference>
<dbReference type="InterPro" id="IPR020559">
    <property type="entry name" value="PRibGlycinamide_synth_CS"/>
</dbReference>
<dbReference type="InterPro" id="IPR013815">
    <property type="entry name" value="ATP_grasp_subdomain_1"/>
</dbReference>
<dbReference type="InterPro" id="IPR037123">
    <property type="entry name" value="PRibGlycinamide_synth_C_sf"/>
</dbReference>
<dbReference type="Pfam" id="PF01071">
    <property type="entry name" value="GARS_A"/>
    <property type="match status" value="1"/>
</dbReference>
<protein>
    <recommendedName>
        <fullName evidence="4 13">Phosphoribosylamine--glycine ligase</fullName>
        <ecNumber evidence="4 13">6.3.4.13</ecNumber>
    </recommendedName>
    <alternativeName>
        <fullName evidence="13">GARS</fullName>
    </alternativeName>
    <alternativeName>
        <fullName evidence="11 13">Glycinamide ribonucleotide synthetase</fullName>
    </alternativeName>
    <alternativeName>
        <fullName evidence="12 13">Phosphoribosylglycinamide synthetase</fullName>
    </alternativeName>
</protein>
<dbReference type="Proteomes" id="UP001597199">
    <property type="component" value="Unassembled WGS sequence"/>
</dbReference>
<dbReference type="Pfam" id="PF02844">
    <property type="entry name" value="GARS_N"/>
    <property type="match status" value="1"/>
</dbReference>
<dbReference type="PANTHER" id="PTHR43472:SF1">
    <property type="entry name" value="PHOSPHORIBOSYLAMINE--GLYCINE LIGASE, CHLOROPLASTIC"/>
    <property type="match status" value="1"/>
</dbReference>
<keyword evidence="9" id="KW-0464">Manganese</keyword>
<accession>A0ABW4BFN2</accession>
<evidence type="ECO:0000256" key="9">
    <source>
        <dbReference type="ARBA" id="ARBA00023211"/>
    </source>
</evidence>
<dbReference type="SUPFAM" id="SSF56059">
    <property type="entry name" value="Glutathione synthetase ATP-binding domain-like"/>
    <property type="match status" value="1"/>
</dbReference>
<evidence type="ECO:0000256" key="7">
    <source>
        <dbReference type="ARBA" id="ARBA00022755"/>
    </source>
</evidence>
<organism evidence="16 17">
    <name type="scientific">Lacticaseibacillus suilingensis</name>
    <dbReference type="NCBI Taxonomy" id="2799577"/>
    <lineage>
        <taxon>Bacteria</taxon>
        <taxon>Bacillati</taxon>
        <taxon>Bacillota</taxon>
        <taxon>Bacilli</taxon>
        <taxon>Lactobacillales</taxon>
        <taxon>Lactobacillaceae</taxon>
        <taxon>Lacticaseibacillus</taxon>
    </lineage>
</organism>
<dbReference type="EC" id="6.3.4.13" evidence="4 13"/>
<dbReference type="SUPFAM" id="SSF51246">
    <property type="entry name" value="Rudiment single hybrid motif"/>
    <property type="match status" value="1"/>
</dbReference>
<proteinExistence type="inferred from homology"/>
<evidence type="ECO:0000256" key="5">
    <source>
        <dbReference type="ARBA" id="ARBA00022598"/>
    </source>
</evidence>
<evidence type="ECO:0000256" key="12">
    <source>
        <dbReference type="ARBA" id="ARBA00042864"/>
    </source>
</evidence>
<evidence type="ECO:0000256" key="2">
    <source>
        <dbReference type="ARBA" id="ARBA00001946"/>
    </source>
</evidence>
<dbReference type="InterPro" id="IPR011054">
    <property type="entry name" value="Rudment_hybrid_motif"/>
</dbReference>
<dbReference type="InterPro" id="IPR011761">
    <property type="entry name" value="ATP-grasp"/>
</dbReference>
<keyword evidence="7 13" id="KW-0658">Purine biosynthesis</keyword>
<dbReference type="RefSeq" id="WP_204118123.1">
    <property type="nucleotide sequence ID" value="NZ_BOLV01000002.1"/>
</dbReference>
<feature type="domain" description="ATP-grasp" evidence="15">
    <location>
        <begin position="107"/>
        <end position="308"/>
    </location>
</feature>
<evidence type="ECO:0000259" key="15">
    <source>
        <dbReference type="PROSITE" id="PS50975"/>
    </source>
</evidence>
<dbReference type="PANTHER" id="PTHR43472">
    <property type="entry name" value="PHOSPHORIBOSYLAMINE--GLYCINE LIGASE"/>
    <property type="match status" value="1"/>
</dbReference>
<evidence type="ECO:0000313" key="17">
    <source>
        <dbReference type="Proteomes" id="UP001597199"/>
    </source>
</evidence>
<evidence type="ECO:0000256" key="1">
    <source>
        <dbReference type="ARBA" id="ARBA00001936"/>
    </source>
</evidence>
<dbReference type="InterPro" id="IPR020561">
    <property type="entry name" value="PRibGlycinamid_synth_ATP-grasp"/>
</dbReference>
<dbReference type="InterPro" id="IPR016185">
    <property type="entry name" value="PreATP-grasp_dom_sf"/>
</dbReference>
<dbReference type="Gene3D" id="3.30.1490.20">
    <property type="entry name" value="ATP-grasp fold, A domain"/>
    <property type="match status" value="1"/>
</dbReference>
<keyword evidence="8 14" id="KW-0067">ATP-binding</keyword>
<keyword evidence="6 14" id="KW-0547">Nucleotide-binding</keyword>
<dbReference type="InterPro" id="IPR020562">
    <property type="entry name" value="PRibGlycinamide_synth_N"/>
</dbReference>
<evidence type="ECO:0000256" key="3">
    <source>
        <dbReference type="ARBA" id="ARBA00005174"/>
    </source>
</evidence>
<dbReference type="HAMAP" id="MF_00138">
    <property type="entry name" value="GARS"/>
    <property type="match status" value="1"/>
</dbReference>
<dbReference type="SMART" id="SM01210">
    <property type="entry name" value="GARS_C"/>
    <property type="match status" value="1"/>
</dbReference>